<protein>
    <submittedName>
        <fullName evidence="3">Uncharacterized protein</fullName>
    </submittedName>
</protein>
<keyword evidence="4" id="KW-1185">Reference proteome</keyword>
<feature type="transmembrane region" description="Helical" evidence="2">
    <location>
        <begin position="203"/>
        <end position="223"/>
    </location>
</feature>
<dbReference type="EMBL" id="JBHSXS010000037">
    <property type="protein sequence ID" value="MFC6885393.1"/>
    <property type="molecule type" value="Genomic_DNA"/>
</dbReference>
<accession>A0ABW2CUB3</accession>
<keyword evidence="2" id="KW-1133">Transmembrane helix</keyword>
<feature type="compositionally biased region" description="Low complexity" evidence="1">
    <location>
        <begin position="65"/>
        <end position="83"/>
    </location>
</feature>
<comment type="caution">
    <text evidence="3">The sequence shown here is derived from an EMBL/GenBank/DDBJ whole genome shotgun (WGS) entry which is preliminary data.</text>
</comment>
<feature type="transmembrane region" description="Helical" evidence="2">
    <location>
        <begin position="263"/>
        <end position="282"/>
    </location>
</feature>
<sequence>MASAGAGRNRAAERTRPDQPLPRRPAEAPPEPSPPRDDTPVAGASSGPESAGAEDGAQDGGPANDAASASAGEPPEEAAPPADTDSEPTRAEGLPLPRPVDPSESTAPVPAPSPAPSPPPPPPAQVPPAQAPAAPPTPTPAPPAASAPASASRTNGSTWHRLHYPVGAFLIAYGITVLVAAALDWGARRHELEGYFGSGSAGAALVVVKAFELVLALTAAAAVARRRDMWLVAPLAGWMAGFAMFAVLDVLKGRWGGLVEHLLYLAAFIVLLFLSYGLSARVQVVEAAAARRAGTDPAPGTDQGGRPGGGLTRTQEFALSAIDRVNRARRNPQQPPPS</sequence>
<keyword evidence="2" id="KW-0812">Transmembrane</keyword>
<gene>
    <name evidence="3" type="ORF">ACFQKB_36935</name>
</gene>
<feature type="transmembrane region" description="Helical" evidence="2">
    <location>
        <begin position="230"/>
        <end position="251"/>
    </location>
</feature>
<feature type="compositionally biased region" description="Pro residues" evidence="1">
    <location>
        <begin position="109"/>
        <end position="145"/>
    </location>
</feature>
<dbReference type="RefSeq" id="WP_160819478.1">
    <property type="nucleotide sequence ID" value="NZ_JBHSXS010000037.1"/>
</dbReference>
<feature type="transmembrane region" description="Helical" evidence="2">
    <location>
        <begin position="162"/>
        <end position="183"/>
    </location>
</feature>
<feature type="compositionally biased region" description="Gly residues" evidence="1">
    <location>
        <begin position="302"/>
        <end position="311"/>
    </location>
</feature>
<evidence type="ECO:0000256" key="2">
    <source>
        <dbReference type="SAM" id="Phobius"/>
    </source>
</evidence>
<proteinExistence type="predicted"/>
<reference evidence="4" key="1">
    <citation type="journal article" date="2019" name="Int. J. Syst. Evol. Microbiol.">
        <title>The Global Catalogue of Microorganisms (GCM) 10K type strain sequencing project: providing services to taxonomists for standard genome sequencing and annotation.</title>
        <authorList>
            <consortium name="The Broad Institute Genomics Platform"/>
            <consortium name="The Broad Institute Genome Sequencing Center for Infectious Disease"/>
            <person name="Wu L."/>
            <person name="Ma J."/>
        </authorList>
    </citation>
    <scope>NUCLEOTIDE SEQUENCE [LARGE SCALE GENOMIC DNA]</scope>
    <source>
        <strain evidence="4">JCM 3369</strain>
    </source>
</reference>
<evidence type="ECO:0000313" key="4">
    <source>
        <dbReference type="Proteomes" id="UP001596380"/>
    </source>
</evidence>
<evidence type="ECO:0000313" key="3">
    <source>
        <dbReference type="EMBL" id="MFC6885393.1"/>
    </source>
</evidence>
<feature type="compositionally biased region" description="Low complexity" evidence="1">
    <location>
        <begin position="42"/>
        <end position="55"/>
    </location>
</feature>
<feature type="compositionally biased region" description="Pro residues" evidence="1">
    <location>
        <begin position="19"/>
        <end position="33"/>
    </location>
</feature>
<feature type="region of interest" description="Disordered" evidence="1">
    <location>
        <begin position="1"/>
        <end position="156"/>
    </location>
</feature>
<organism evidence="3 4">
    <name type="scientific">Actinomadura yumaensis</name>
    <dbReference type="NCBI Taxonomy" id="111807"/>
    <lineage>
        <taxon>Bacteria</taxon>
        <taxon>Bacillati</taxon>
        <taxon>Actinomycetota</taxon>
        <taxon>Actinomycetes</taxon>
        <taxon>Streptosporangiales</taxon>
        <taxon>Thermomonosporaceae</taxon>
        <taxon>Actinomadura</taxon>
    </lineage>
</organism>
<keyword evidence="2" id="KW-0472">Membrane</keyword>
<name>A0ABW2CUB3_9ACTN</name>
<evidence type="ECO:0000256" key="1">
    <source>
        <dbReference type="SAM" id="MobiDB-lite"/>
    </source>
</evidence>
<dbReference type="Proteomes" id="UP001596380">
    <property type="component" value="Unassembled WGS sequence"/>
</dbReference>
<feature type="region of interest" description="Disordered" evidence="1">
    <location>
        <begin position="293"/>
        <end position="312"/>
    </location>
</feature>